<evidence type="ECO:0000256" key="1">
    <source>
        <dbReference type="ARBA" id="ARBA00006581"/>
    </source>
</evidence>
<reference evidence="7 8" key="1">
    <citation type="submission" date="2018-09" db="EMBL/GenBank/DDBJ databases">
        <authorList>
            <person name="Grouzdev D.S."/>
            <person name="Krutkina M.S."/>
        </authorList>
    </citation>
    <scope>NUCLEOTIDE SEQUENCE [LARGE SCALE GENOMIC DNA]</scope>
    <source>
        <strain evidence="7 8">RmlP001</strain>
    </source>
</reference>
<keyword evidence="3 5" id="KW-0546">Nucleotide metabolism</keyword>
<dbReference type="Proteomes" id="UP000289411">
    <property type="component" value="Unassembled WGS sequence"/>
</dbReference>
<dbReference type="GO" id="GO:0046081">
    <property type="term" value="P:dUTP catabolic process"/>
    <property type="evidence" value="ECO:0007669"/>
    <property type="project" value="InterPro"/>
</dbReference>
<dbReference type="NCBIfam" id="NF001862">
    <property type="entry name" value="PRK00601.1"/>
    <property type="match status" value="1"/>
</dbReference>
<dbReference type="HAMAP" id="MF_00116">
    <property type="entry name" value="dUTPase_bact"/>
    <property type="match status" value="1"/>
</dbReference>
<keyword evidence="5" id="KW-0460">Magnesium</keyword>
<organism evidence="7 8">
    <name type="scientific">Lichenibacterium ramalinae</name>
    <dbReference type="NCBI Taxonomy" id="2316527"/>
    <lineage>
        <taxon>Bacteria</taxon>
        <taxon>Pseudomonadati</taxon>
        <taxon>Pseudomonadota</taxon>
        <taxon>Alphaproteobacteria</taxon>
        <taxon>Hyphomicrobiales</taxon>
        <taxon>Lichenihabitantaceae</taxon>
        <taxon>Lichenibacterium</taxon>
    </lineage>
</organism>
<dbReference type="InterPro" id="IPR008181">
    <property type="entry name" value="dUTPase"/>
</dbReference>
<evidence type="ECO:0000256" key="4">
    <source>
        <dbReference type="ARBA" id="ARBA00047686"/>
    </source>
</evidence>
<keyword evidence="2 5" id="KW-0378">Hydrolase</keyword>
<dbReference type="PANTHER" id="PTHR11241:SF0">
    <property type="entry name" value="DEOXYURIDINE 5'-TRIPHOSPHATE NUCLEOTIDOHYDROLASE"/>
    <property type="match status" value="1"/>
</dbReference>
<dbReference type="Pfam" id="PF00692">
    <property type="entry name" value="dUTPase"/>
    <property type="match status" value="1"/>
</dbReference>
<keyword evidence="5" id="KW-0479">Metal-binding</keyword>
<evidence type="ECO:0000256" key="5">
    <source>
        <dbReference type="HAMAP-Rule" id="MF_00116"/>
    </source>
</evidence>
<feature type="binding site" evidence="5">
    <location>
        <begin position="91"/>
        <end position="93"/>
    </location>
    <ligand>
        <name>substrate</name>
    </ligand>
</feature>
<dbReference type="GO" id="GO:0004170">
    <property type="term" value="F:dUTP diphosphatase activity"/>
    <property type="evidence" value="ECO:0007669"/>
    <property type="project" value="UniProtKB-UniRule"/>
</dbReference>
<dbReference type="GO" id="GO:0006226">
    <property type="term" value="P:dUMP biosynthetic process"/>
    <property type="evidence" value="ECO:0007669"/>
    <property type="project" value="UniProtKB-UniRule"/>
</dbReference>
<comment type="catalytic activity">
    <reaction evidence="4 5">
        <text>dUTP + H2O = dUMP + diphosphate + H(+)</text>
        <dbReference type="Rhea" id="RHEA:10248"/>
        <dbReference type="ChEBI" id="CHEBI:15377"/>
        <dbReference type="ChEBI" id="CHEBI:15378"/>
        <dbReference type="ChEBI" id="CHEBI:33019"/>
        <dbReference type="ChEBI" id="CHEBI:61555"/>
        <dbReference type="ChEBI" id="CHEBI:246422"/>
        <dbReference type="EC" id="3.6.1.23"/>
    </reaction>
</comment>
<comment type="caution">
    <text evidence="5">Lacks conserved residue(s) required for the propagation of feature annotation.</text>
</comment>
<dbReference type="OrthoDB" id="9809956at2"/>
<dbReference type="InterPro" id="IPR029054">
    <property type="entry name" value="dUTPase-like"/>
</dbReference>
<feature type="domain" description="dUTPase-like" evidence="6">
    <location>
        <begin position="21"/>
        <end position="152"/>
    </location>
</feature>
<comment type="caution">
    <text evidence="7">The sequence shown here is derived from an EMBL/GenBank/DDBJ whole genome shotgun (WGS) entry which is preliminary data.</text>
</comment>
<accession>A0A4Q2R7R3</accession>
<dbReference type="AlphaFoldDB" id="A0A4Q2R7R3"/>
<feature type="binding site" evidence="5">
    <location>
        <begin position="74"/>
        <end position="76"/>
    </location>
    <ligand>
        <name>substrate</name>
    </ligand>
</feature>
<protein>
    <recommendedName>
        <fullName evidence="5">Deoxyuridine 5'-triphosphate nucleotidohydrolase</fullName>
        <shortName evidence="5">dUTPase</shortName>
        <ecNumber evidence="5">3.6.1.23</ecNumber>
    </recommendedName>
    <alternativeName>
        <fullName evidence="5">dUTP pyrophosphatase</fullName>
    </alternativeName>
</protein>
<dbReference type="GO" id="GO:0000287">
    <property type="term" value="F:magnesium ion binding"/>
    <property type="evidence" value="ECO:0007669"/>
    <property type="project" value="UniProtKB-UniRule"/>
</dbReference>
<sequence>MTAARPVPVRVRRLPHAEGLDLPAYQSAGAAGLDLVAALAPDQALVLEPGARALVPTGLCIALPDGTEAQVRPRSGLALRHGVTVLNAPGTVDADYRGEVGVILVNHGAEPFVIERGTRIAQLVLARVERLAWEEGELDETARGAGGFGSTGRAAVP</sequence>
<keyword evidence="8" id="KW-1185">Reference proteome</keyword>
<comment type="cofactor">
    <cofactor evidence="5">
        <name>Mg(2+)</name>
        <dbReference type="ChEBI" id="CHEBI:18420"/>
    </cofactor>
</comment>
<dbReference type="NCBIfam" id="TIGR00576">
    <property type="entry name" value="dut"/>
    <property type="match status" value="1"/>
</dbReference>
<proteinExistence type="inferred from homology"/>
<comment type="pathway">
    <text evidence="5">Pyrimidine metabolism; dUMP biosynthesis; dUMP from dCTP (dUTP route): step 2/2.</text>
</comment>
<name>A0A4Q2R7R3_9HYPH</name>
<dbReference type="PANTHER" id="PTHR11241">
    <property type="entry name" value="DEOXYURIDINE 5'-TRIPHOSPHATE NUCLEOTIDOHYDROLASE"/>
    <property type="match status" value="1"/>
</dbReference>
<evidence type="ECO:0000313" key="8">
    <source>
        <dbReference type="Proteomes" id="UP000289411"/>
    </source>
</evidence>
<dbReference type="RefSeq" id="WP_129221898.1">
    <property type="nucleotide sequence ID" value="NZ_QYBC01000030.1"/>
</dbReference>
<reference evidence="7 8" key="2">
    <citation type="submission" date="2019-02" db="EMBL/GenBank/DDBJ databases">
        <title>'Lichenibacterium ramalinii' gen. nov. sp. nov., 'Lichenibacterium minor' gen. nov. sp. nov.</title>
        <authorList>
            <person name="Pankratov T."/>
        </authorList>
    </citation>
    <scope>NUCLEOTIDE SEQUENCE [LARGE SCALE GENOMIC DNA]</scope>
    <source>
        <strain evidence="7 8">RmlP001</strain>
    </source>
</reference>
<dbReference type="Gene3D" id="2.70.40.10">
    <property type="match status" value="1"/>
</dbReference>
<evidence type="ECO:0000256" key="2">
    <source>
        <dbReference type="ARBA" id="ARBA00022801"/>
    </source>
</evidence>
<comment type="function">
    <text evidence="5">This enzyme is involved in nucleotide metabolism: it produces dUMP, the immediate precursor of thymidine nucleotides and it decreases the intracellular concentration of dUTP so that uracil cannot be incorporated into DNA.</text>
</comment>
<evidence type="ECO:0000256" key="3">
    <source>
        <dbReference type="ARBA" id="ARBA00023080"/>
    </source>
</evidence>
<dbReference type="EC" id="3.6.1.23" evidence="5"/>
<gene>
    <name evidence="5" type="primary">dut</name>
    <name evidence="7" type="ORF">D3272_24670</name>
</gene>
<dbReference type="UniPathway" id="UPA00610">
    <property type="reaction ID" value="UER00666"/>
</dbReference>
<dbReference type="CDD" id="cd07557">
    <property type="entry name" value="trimeric_dUTPase"/>
    <property type="match status" value="1"/>
</dbReference>
<dbReference type="SUPFAM" id="SSF51283">
    <property type="entry name" value="dUTPase-like"/>
    <property type="match status" value="1"/>
</dbReference>
<comment type="similarity">
    <text evidence="1 5">Belongs to the dUTPase family.</text>
</comment>
<dbReference type="InterPro" id="IPR033704">
    <property type="entry name" value="dUTPase_trimeric"/>
</dbReference>
<dbReference type="InterPro" id="IPR036157">
    <property type="entry name" value="dUTPase-like_sf"/>
</dbReference>
<dbReference type="EMBL" id="QYBC01000030">
    <property type="protein sequence ID" value="RYB01729.1"/>
    <property type="molecule type" value="Genomic_DNA"/>
</dbReference>
<feature type="binding site" evidence="5">
    <location>
        <position position="87"/>
    </location>
    <ligand>
        <name>substrate</name>
    </ligand>
</feature>
<evidence type="ECO:0000259" key="6">
    <source>
        <dbReference type="Pfam" id="PF00692"/>
    </source>
</evidence>
<evidence type="ECO:0000313" key="7">
    <source>
        <dbReference type="EMBL" id="RYB01729.1"/>
    </source>
</evidence>